<sequence>MKNLVFIAILILSLSTQLTAQRPQRNMDPVERSKKQTERMKELLELSDEQAVKIQEINLDFAKQVQEMRKNNTDREAMRESMQTLRAEHKEQMKKVLNEEQYQKMLEDEKKMQERRMQGHQGGKYHQ</sequence>
<protein>
    <recommendedName>
        <fullName evidence="5">DUF4890 domain-containing protein</fullName>
    </recommendedName>
</protein>
<evidence type="ECO:0000313" key="4">
    <source>
        <dbReference type="Proteomes" id="UP001207408"/>
    </source>
</evidence>
<dbReference type="RefSeq" id="WP_301200482.1">
    <property type="nucleotide sequence ID" value="NZ_JAPDPI010000029.1"/>
</dbReference>
<feature type="compositionally biased region" description="Basic and acidic residues" evidence="1">
    <location>
        <begin position="106"/>
        <end position="117"/>
    </location>
</feature>
<comment type="caution">
    <text evidence="3">The sequence shown here is derived from an EMBL/GenBank/DDBJ whole genome shotgun (WGS) entry which is preliminary data.</text>
</comment>
<evidence type="ECO:0008006" key="5">
    <source>
        <dbReference type="Google" id="ProtNLM"/>
    </source>
</evidence>
<keyword evidence="4" id="KW-1185">Reference proteome</keyword>
<proteinExistence type="predicted"/>
<organism evidence="3 4">
    <name type="scientific">Plebeiibacterium marinum</name>
    <dbReference type="NCBI Taxonomy" id="2992111"/>
    <lineage>
        <taxon>Bacteria</taxon>
        <taxon>Pseudomonadati</taxon>
        <taxon>Bacteroidota</taxon>
        <taxon>Bacteroidia</taxon>
        <taxon>Marinilabiliales</taxon>
        <taxon>Marinilabiliaceae</taxon>
        <taxon>Plebeiibacterium</taxon>
    </lineage>
</organism>
<gene>
    <name evidence="3" type="ORF">OM074_14055</name>
</gene>
<feature type="chain" id="PRO_5042037193" description="DUF4890 domain-containing protein" evidence="2">
    <location>
        <begin position="21"/>
        <end position="127"/>
    </location>
</feature>
<feature type="signal peptide" evidence="2">
    <location>
        <begin position="1"/>
        <end position="20"/>
    </location>
</feature>
<feature type="region of interest" description="Disordered" evidence="1">
    <location>
        <begin position="106"/>
        <end position="127"/>
    </location>
</feature>
<accession>A0AAE3SLR2</accession>
<evidence type="ECO:0000256" key="1">
    <source>
        <dbReference type="SAM" id="MobiDB-lite"/>
    </source>
</evidence>
<keyword evidence="2" id="KW-0732">Signal</keyword>
<evidence type="ECO:0000256" key="2">
    <source>
        <dbReference type="SAM" id="SignalP"/>
    </source>
</evidence>
<dbReference type="Proteomes" id="UP001207408">
    <property type="component" value="Unassembled WGS sequence"/>
</dbReference>
<reference evidence="3" key="1">
    <citation type="submission" date="2022-10" db="EMBL/GenBank/DDBJ databases">
        <authorList>
            <person name="Yu W.X."/>
        </authorList>
    </citation>
    <scope>NUCLEOTIDE SEQUENCE</scope>
    <source>
        <strain evidence="3">D04</strain>
    </source>
</reference>
<dbReference type="EMBL" id="JAPDPI010000029">
    <property type="protein sequence ID" value="MCW3806755.1"/>
    <property type="molecule type" value="Genomic_DNA"/>
</dbReference>
<dbReference type="AlphaFoldDB" id="A0AAE3SLR2"/>
<evidence type="ECO:0000313" key="3">
    <source>
        <dbReference type="EMBL" id="MCW3806755.1"/>
    </source>
</evidence>
<name>A0AAE3SLR2_9BACT</name>